<organism evidence="3 4">
    <name type="scientific">Rhodohalobacter sulfatireducens</name>
    <dbReference type="NCBI Taxonomy" id="2911366"/>
    <lineage>
        <taxon>Bacteria</taxon>
        <taxon>Pseudomonadati</taxon>
        <taxon>Balneolota</taxon>
        <taxon>Balneolia</taxon>
        <taxon>Balneolales</taxon>
        <taxon>Balneolaceae</taxon>
        <taxon>Rhodohalobacter</taxon>
    </lineage>
</organism>
<dbReference type="Proteomes" id="UP001165366">
    <property type="component" value="Unassembled WGS sequence"/>
</dbReference>
<keyword evidence="4" id="KW-1185">Reference proteome</keyword>
<reference evidence="3" key="2">
    <citation type="submission" date="2024-05" db="EMBL/GenBank/DDBJ databases">
        <title>Rhodohalobacter halophilus gen. nov., sp. nov., a moderately halophilic member of the family Balneolaceae.</title>
        <authorList>
            <person name="Xia J."/>
        </authorList>
    </citation>
    <scope>NUCLEOTIDE SEQUENCE</scope>
    <source>
        <strain evidence="3">WB101</strain>
    </source>
</reference>
<feature type="domain" description="Bacterial repeat" evidence="2">
    <location>
        <begin position="330"/>
        <end position="403"/>
    </location>
</feature>
<dbReference type="Pfam" id="PF18998">
    <property type="entry name" value="Flg_new_2"/>
    <property type="match status" value="7"/>
</dbReference>
<reference evidence="3" key="1">
    <citation type="submission" date="2022-01" db="EMBL/GenBank/DDBJ databases">
        <authorList>
            <person name="Wang Y."/>
        </authorList>
    </citation>
    <scope>NUCLEOTIDE SEQUENCE</scope>
    <source>
        <strain evidence="3">WB101</strain>
    </source>
</reference>
<dbReference type="EMBL" id="JAKLWS010000018">
    <property type="protein sequence ID" value="MCG2589614.1"/>
    <property type="molecule type" value="Genomic_DNA"/>
</dbReference>
<sequence length="853" mass="93305">MRNAVRCAWLAAISIFVMFLGLSCSSNSSTTYSIEGSVTPTEAGSVTPATGEYDEGADVEIQAEANETWMFSSWEGDVSGTENPIIITVDDDMVFTAIFEKLQYPLDITAEGGGSVEENIVESKMKDYEIGTQVELNAVADKGWVFVEWQGDLTGSENPQTLNMDDSKSVTAVFERKNYPLTISTEGEGNVSEEVVEEPAKDYAYETVVELTANPSEGWEFARWEGDLEGTDNPAEITIDTEKEVTAVFEREGYELTVNVTGEGSVNEELIDDASKTSYPFDSVVELTAEPADGWTFVEWQGDLSGDENPEEITMDESKEVTAVFERRDYALNINTDGEGSVNEEVVEEPAKDYTYETVVELTANPADGWNFARWEGDLDGSDNPQQITVDEEKTVTAVFERETYELTVETNGQGSVNEEKIDQAKTSYGYNSIVELTAEPDEGWEFDKWQGDLSGNDNPEQITIDEDKNVTAVFVEAEYELDLLKQGDGEGDIVVDPDKDFYNHGDEIELTANPDGTSEFDEWDGDISGTENPKTVTVTSDLEIIAIFGGPPEIETADWSDMRVTSVTSGGEVTDDGGFEVTERGVCWSQDENPILSDSCTNDGSGTGSFESDITGLSQAFTYYVRAYATNQAGTSYGDQIELKAGYISHGFINGLTPSNDSKFENRSYKLVKSEWKGGVDKIWIEKNLGASTAVKSATDNNPNGAGWYFQFNRKQGYYHDGSNLVPNGDWESGQNQKTDWQIENDPCRIAFGGNWRIPTQQEWADFRNAPASDDGMSSGNLSDAFDSLLRIHGAGVITVGGDLNDRGNTGLLWTSDTADSNDGTFIWIAGSGSVMDAGPKGGGTPLRCVKD</sequence>
<comment type="caution">
    <text evidence="3">The sequence shown here is derived from an EMBL/GenBank/DDBJ whole genome shotgun (WGS) entry which is preliminary data.</text>
</comment>
<feature type="chain" id="PRO_5045838340" description="Bacterial repeat domain-containing protein" evidence="1">
    <location>
        <begin position="29"/>
        <end position="853"/>
    </location>
</feature>
<feature type="domain" description="Bacterial repeat" evidence="2">
    <location>
        <begin position="37"/>
        <end position="101"/>
    </location>
</feature>
<evidence type="ECO:0000313" key="4">
    <source>
        <dbReference type="Proteomes" id="UP001165366"/>
    </source>
</evidence>
<feature type="domain" description="Bacterial repeat" evidence="2">
    <location>
        <begin position="104"/>
        <end position="177"/>
    </location>
</feature>
<keyword evidence="1" id="KW-0732">Signal</keyword>
<gene>
    <name evidence="3" type="ORF">L6773_13630</name>
</gene>
<dbReference type="PROSITE" id="PS51257">
    <property type="entry name" value="PROKAR_LIPOPROTEIN"/>
    <property type="match status" value="1"/>
</dbReference>
<feature type="domain" description="Bacterial repeat" evidence="2">
    <location>
        <begin position="405"/>
        <end position="477"/>
    </location>
</feature>
<dbReference type="InterPro" id="IPR044060">
    <property type="entry name" value="Bacterial_rp_domain"/>
</dbReference>
<evidence type="ECO:0000256" key="1">
    <source>
        <dbReference type="SAM" id="SignalP"/>
    </source>
</evidence>
<proteinExistence type="predicted"/>
<accession>A0ABS9KFJ1</accession>
<dbReference type="RefSeq" id="WP_237854974.1">
    <property type="nucleotide sequence ID" value="NZ_JAKLWS010000018.1"/>
</dbReference>
<evidence type="ECO:0000313" key="3">
    <source>
        <dbReference type="EMBL" id="MCG2589614.1"/>
    </source>
</evidence>
<protein>
    <recommendedName>
        <fullName evidence="2">Bacterial repeat domain-containing protein</fullName>
    </recommendedName>
</protein>
<feature type="domain" description="Bacterial repeat" evidence="2">
    <location>
        <begin position="492"/>
        <end position="549"/>
    </location>
</feature>
<name>A0ABS9KFJ1_9BACT</name>
<evidence type="ECO:0000259" key="2">
    <source>
        <dbReference type="Pfam" id="PF18998"/>
    </source>
</evidence>
<feature type="domain" description="Bacterial repeat" evidence="2">
    <location>
        <begin position="179"/>
        <end position="252"/>
    </location>
</feature>
<feature type="domain" description="Bacterial repeat" evidence="2">
    <location>
        <begin position="254"/>
        <end position="327"/>
    </location>
</feature>
<feature type="signal peptide" evidence="1">
    <location>
        <begin position="1"/>
        <end position="28"/>
    </location>
</feature>